<dbReference type="AlphaFoldDB" id="A0A483J1F0"/>
<accession>A0A483J1F0</accession>
<organism evidence="1">
    <name type="scientific">Klebsiella pneumoniae</name>
    <dbReference type="NCBI Taxonomy" id="573"/>
    <lineage>
        <taxon>Bacteria</taxon>
        <taxon>Pseudomonadati</taxon>
        <taxon>Pseudomonadota</taxon>
        <taxon>Gammaproteobacteria</taxon>
        <taxon>Enterobacterales</taxon>
        <taxon>Enterobacteriaceae</taxon>
        <taxon>Klebsiella/Raoultella group</taxon>
        <taxon>Klebsiella</taxon>
        <taxon>Klebsiella pneumoniae complex</taxon>
    </lineage>
</organism>
<gene>
    <name evidence="1" type="ORF">ETE75_20475</name>
</gene>
<reference evidence="1" key="1">
    <citation type="submission" date="2019-01" db="EMBL/GenBank/DDBJ databases">
        <authorList>
            <person name="Lista F."/>
            <person name="Anselmo A."/>
        </authorList>
    </citation>
    <scope>NUCLEOTIDE SEQUENCE</scope>
    <source>
        <strain evidence="1">13S</strain>
    </source>
</reference>
<comment type="caution">
    <text evidence="1">The sequence shown here is derived from an EMBL/GenBank/DDBJ whole genome shotgun (WGS) entry which is preliminary data.</text>
</comment>
<dbReference type="EMBL" id="SDCJ01000016">
    <property type="protein sequence ID" value="TCX36639.1"/>
    <property type="molecule type" value="Genomic_DNA"/>
</dbReference>
<evidence type="ECO:0000313" key="1">
    <source>
        <dbReference type="EMBL" id="TCX36639.1"/>
    </source>
</evidence>
<proteinExistence type="predicted"/>
<name>A0A483J1F0_KLEPN</name>
<protein>
    <submittedName>
        <fullName evidence="1">Uncharacterized protein</fullName>
    </submittedName>
</protein>
<dbReference type="RefSeq" id="WP_009484934.1">
    <property type="nucleotide sequence ID" value="NZ_AP024176.1"/>
</dbReference>
<sequence>MDIAWQVEGALYKKGGMDLYGEAKYEFAAQIKMGVVSFVDSIDKTSVRADSSASRGKAEIALFDAVFIVPLSAPIAKEDVLIVNGKKMRVESIHQRWGLRGRPGHYEVGANIWV</sequence>